<dbReference type="NCBIfam" id="TIGR02218">
    <property type="entry name" value="phg_TIGR02218"/>
    <property type="match status" value="1"/>
</dbReference>
<dbReference type="Pfam" id="PF09931">
    <property type="entry name" value="Phage_phiJL001_Gp84_N"/>
    <property type="match status" value="1"/>
</dbReference>
<dbReference type="STRING" id="1758178.GCA_001550095_03265"/>
<reference evidence="2 3" key="1">
    <citation type="submission" date="2017-06" db="EMBL/GenBank/DDBJ databases">
        <title>Celeribacter sp. TSPH2 complete genome sequence.</title>
        <authorList>
            <person name="Woo J.-H."/>
            <person name="Kim H.-S."/>
        </authorList>
    </citation>
    <scope>NUCLEOTIDE SEQUENCE [LARGE SCALE GENOMIC DNA]</scope>
    <source>
        <strain evidence="2 3">TSPH2</strain>
    </source>
</reference>
<evidence type="ECO:0000313" key="3">
    <source>
        <dbReference type="Proteomes" id="UP000217935"/>
    </source>
</evidence>
<dbReference type="InterPro" id="IPR018964">
    <property type="entry name" value="Phage_phiJL001_Gp84_C"/>
</dbReference>
<feature type="domain" description="Bacteriophage phiJL001 Gp84 C-terminal" evidence="1">
    <location>
        <begin position="194"/>
        <end position="276"/>
    </location>
</feature>
<gene>
    <name evidence="2" type="ORF">CEW89_06355</name>
</gene>
<accession>A0A291GAZ6</accession>
<organism evidence="2 3">
    <name type="scientific">Celeribacter ethanolicus</name>
    <dbReference type="NCBI Taxonomy" id="1758178"/>
    <lineage>
        <taxon>Bacteria</taxon>
        <taxon>Pseudomonadati</taxon>
        <taxon>Pseudomonadota</taxon>
        <taxon>Alphaproteobacteria</taxon>
        <taxon>Rhodobacterales</taxon>
        <taxon>Roseobacteraceae</taxon>
        <taxon>Celeribacter</taxon>
    </lineage>
</organism>
<keyword evidence="3" id="KW-1185">Reference proteome</keyword>
<proteinExistence type="predicted"/>
<dbReference type="EMBL" id="CP022196">
    <property type="protein sequence ID" value="ATG47222.1"/>
    <property type="molecule type" value="Genomic_DNA"/>
</dbReference>
<evidence type="ECO:0000259" key="1">
    <source>
        <dbReference type="Pfam" id="PF09356"/>
    </source>
</evidence>
<dbReference type="OrthoDB" id="1633386at2"/>
<dbReference type="Pfam" id="PF09356">
    <property type="entry name" value="Phage_BR0599"/>
    <property type="match status" value="1"/>
</dbReference>
<dbReference type="KEGG" id="ceh:CEW89_06355"/>
<evidence type="ECO:0000313" key="2">
    <source>
        <dbReference type="EMBL" id="ATG47222.1"/>
    </source>
</evidence>
<dbReference type="InterPro" id="IPR011928">
    <property type="entry name" value="Phage_phiJL001_Gp84"/>
</dbReference>
<sequence length="307" mass="33361">MAFSEELQTHLASGVTTLCRAWALVRRDGETYGFTDHDNDLTFEGVTFKADTGLTANALEQSTGLSVDNTEALGALSAAAVTEEDIRAGRFDGAHVRSWLVNWADVSERALLFQGSFGEITRVSGGFRAELRGLTEELNQPQGRVYQAGCSAILGGTGCGFDTLQPGYVTEVAVESVEKGKIFAFADLTGFDDRWFERGRFTVLTGAAAGLVGLVKNDRLSADGRRVELWEELRAEIAPGDTIRIEAGCDKRATTCRLKFDNFLNFRGFPHIPGDDWLASYPVRSGKNDGSSRSGGLFDLSDFESPF</sequence>
<dbReference type="AlphaFoldDB" id="A0A291GAZ6"/>
<protein>
    <recommendedName>
        <fullName evidence="1">Bacteriophage phiJL001 Gp84 C-terminal domain-containing protein</fullName>
    </recommendedName>
</protein>
<dbReference type="RefSeq" id="WP_096805327.1">
    <property type="nucleotide sequence ID" value="NZ_CP022196.1"/>
</dbReference>
<dbReference type="Proteomes" id="UP000217935">
    <property type="component" value="Chromosome"/>
</dbReference>
<name>A0A291GAZ6_9RHOB</name>